<name>A0A1I5ER62_9FIRM</name>
<dbReference type="Pfam" id="PF18955">
    <property type="entry name" value="DUF5698"/>
    <property type="match status" value="1"/>
</dbReference>
<feature type="transmembrane region" description="Helical" evidence="6">
    <location>
        <begin position="66"/>
        <end position="84"/>
    </location>
</feature>
<keyword evidence="10" id="KW-1185">Reference proteome</keyword>
<dbReference type="GO" id="GO:0005886">
    <property type="term" value="C:plasma membrane"/>
    <property type="evidence" value="ECO:0007669"/>
    <property type="project" value="UniProtKB-SubCell"/>
</dbReference>
<evidence type="ECO:0000256" key="5">
    <source>
        <dbReference type="ARBA" id="ARBA00023136"/>
    </source>
</evidence>
<feature type="domain" description="DUF2179" evidence="7">
    <location>
        <begin position="121"/>
        <end position="172"/>
    </location>
</feature>
<dbReference type="Proteomes" id="UP000198806">
    <property type="component" value="Unassembled WGS sequence"/>
</dbReference>
<accession>A0A1I5ER62</accession>
<dbReference type="InterPro" id="IPR019264">
    <property type="entry name" value="DUF2179"/>
</dbReference>
<dbReference type="STRING" id="1527.SAMN04489757_11072"/>
<keyword evidence="2" id="KW-1003">Cell membrane</keyword>
<keyword evidence="5 6" id="KW-0472">Membrane</keyword>
<evidence type="ECO:0000256" key="3">
    <source>
        <dbReference type="ARBA" id="ARBA00022692"/>
    </source>
</evidence>
<feature type="domain" description="DUF5698" evidence="8">
    <location>
        <begin position="27"/>
        <end position="84"/>
    </location>
</feature>
<dbReference type="PANTHER" id="PTHR40060:SF1">
    <property type="entry name" value="UPF0316 PROTEIN YEBE"/>
    <property type="match status" value="1"/>
</dbReference>
<keyword evidence="3 6" id="KW-0812">Transmembrane</keyword>
<evidence type="ECO:0000313" key="10">
    <source>
        <dbReference type="Proteomes" id="UP000198806"/>
    </source>
</evidence>
<evidence type="ECO:0000313" key="9">
    <source>
        <dbReference type="EMBL" id="SFO13521.1"/>
    </source>
</evidence>
<evidence type="ECO:0000256" key="2">
    <source>
        <dbReference type="ARBA" id="ARBA00022475"/>
    </source>
</evidence>
<dbReference type="PANTHER" id="PTHR40060">
    <property type="entry name" value="UPF0316 PROTEIN YEBE"/>
    <property type="match status" value="1"/>
</dbReference>
<evidence type="ECO:0000256" key="1">
    <source>
        <dbReference type="ARBA" id="ARBA00004651"/>
    </source>
</evidence>
<keyword evidence="4 6" id="KW-1133">Transmembrane helix</keyword>
<dbReference type="EMBL" id="FOWD01000010">
    <property type="protein sequence ID" value="SFO13521.1"/>
    <property type="molecule type" value="Genomic_DNA"/>
</dbReference>
<evidence type="ECO:0000259" key="8">
    <source>
        <dbReference type="Pfam" id="PF18955"/>
    </source>
</evidence>
<dbReference type="Pfam" id="PF10035">
    <property type="entry name" value="DUF2179"/>
    <property type="match status" value="1"/>
</dbReference>
<protein>
    <submittedName>
        <fullName evidence="9">Uncharacterized protein YebE, UPF0316 family</fullName>
    </submittedName>
</protein>
<evidence type="ECO:0000256" key="4">
    <source>
        <dbReference type="ARBA" id="ARBA00022989"/>
    </source>
</evidence>
<dbReference type="InterPro" id="IPR044035">
    <property type="entry name" value="DUF5698"/>
</dbReference>
<dbReference type="RefSeq" id="WP_091685799.1">
    <property type="nucleotide sequence ID" value="NZ_BAABFM010000061.1"/>
</dbReference>
<evidence type="ECO:0000256" key="6">
    <source>
        <dbReference type="SAM" id="Phobius"/>
    </source>
</evidence>
<comment type="subcellular location">
    <subcellularLocation>
        <location evidence="1">Cell membrane</location>
        <topology evidence="1">Multi-pass membrane protein</topology>
    </subcellularLocation>
</comment>
<dbReference type="OrthoDB" id="48231at2"/>
<dbReference type="CDD" id="cd16381">
    <property type="entry name" value="YitT_C_like_1"/>
    <property type="match status" value="1"/>
</dbReference>
<organism evidence="9 10">
    <name type="scientific">Anaerocolumna aminovalerica</name>
    <dbReference type="NCBI Taxonomy" id="1527"/>
    <lineage>
        <taxon>Bacteria</taxon>
        <taxon>Bacillati</taxon>
        <taxon>Bacillota</taxon>
        <taxon>Clostridia</taxon>
        <taxon>Lachnospirales</taxon>
        <taxon>Lachnospiraceae</taxon>
        <taxon>Anaerocolumna</taxon>
    </lineage>
</organism>
<proteinExistence type="predicted"/>
<evidence type="ECO:0000259" key="7">
    <source>
        <dbReference type="Pfam" id="PF10035"/>
    </source>
</evidence>
<gene>
    <name evidence="9" type="ORF">SAMN04489757_11072</name>
</gene>
<reference evidence="9 10" key="1">
    <citation type="submission" date="2016-10" db="EMBL/GenBank/DDBJ databases">
        <authorList>
            <person name="de Groot N.N."/>
        </authorList>
    </citation>
    <scope>NUCLEOTIDE SEQUENCE [LARGE SCALE GENOMIC DNA]</scope>
    <source>
        <strain evidence="9 10">DSM 1283</strain>
    </source>
</reference>
<feature type="transmembrane region" description="Helical" evidence="6">
    <location>
        <begin position="40"/>
        <end position="60"/>
    </location>
</feature>
<dbReference type="AlphaFoldDB" id="A0A1I5ER62"/>
<feature type="transmembrane region" description="Helical" evidence="6">
    <location>
        <begin position="12"/>
        <end position="33"/>
    </location>
</feature>
<dbReference type="InterPro" id="IPR022930">
    <property type="entry name" value="UPF0316"/>
</dbReference>
<sequence>MGFLDNMGIWIYFIIFFGKILEVTVATVRVVLINRGEKKIGAFIAFFEILIWLFVTGTVLDGFQEDILRVVVFALAFSIGNYLGSWMENKLAFGLSSIQVIVPNNEQSHELLDDLRQSEFAVTIIKGQGKDGERDLMVLHLLRKRIPEAMKIIHSHLENAVIIINDVKTLKGGYIKK</sequence>